<feature type="non-terminal residue" evidence="1">
    <location>
        <position position="1"/>
    </location>
</feature>
<evidence type="ECO:0000313" key="1">
    <source>
        <dbReference type="EMBL" id="KAL0569592.1"/>
    </source>
</evidence>
<keyword evidence="2" id="KW-1185">Reference proteome</keyword>
<gene>
    <name evidence="1" type="ORF">V5O48_012365</name>
</gene>
<accession>A0ABR3F2Z2</accession>
<dbReference type="EMBL" id="JBAHYK010001085">
    <property type="protein sequence ID" value="KAL0569592.1"/>
    <property type="molecule type" value="Genomic_DNA"/>
</dbReference>
<comment type="caution">
    <text evidence="1">The sequence shown here is derived from an EMBL/GenBank/DDBJ whole genome shotgun (WGS) entry which is preliminary data.</text>
</comment>
<proteinExistence type="predicted"/>
<name>A0ABR3F2Z2_9AGAR</name>
<evidence type="ECO:0000313" key="2">
    <source>
        <dbReference type="Proteomes" id="UP001465976"/>
    </source>
</evidence>
<organism evidence="1 2">
    <name type="scientific">Marasmius crinis-equi</name>
    <dbReference type="NCBI Taxonomy" id="585013"/>
    <lineage>
        <taxon>Eukaryota</taxon>
        <taxon>Fungi</taxon>
        <taxon>Dikarya</taxon>
        <taxon>Basidiomycota</taxon>
        <taxon>Agaricomycotina</taxon>
        <taxon>Agaricomycetes</taxon>
        <taxon>Agaricomycetidae</taxon>
        <taxon>Agaricales</taxon>
        <taxon>Marasmiineae</taxon>
        <taxon>Marasmiaceae</taxon>
        <taxon>Marasmius</taxon>
    </lineage>
</organism>
<dbReference type="Proteomes" id="UP001465976">
    <property type="component" value="Unassembled WGS sequence"/>
</dbReference>
<protein>
    <submittedName>
        <fullName evidence="1">Uncharacterized protein</fullName>
    </submittedName>
</protein>
<sequence>EDGWIGPEQLDPNATIPRLTWPRYLVLLGLIQYAEADTSQTDRIVDAMHRFISLVHTTWKEGKQGDPSIPGEQFEYQFVRWEEMVYSLQWLYDNHPNGMENFVPSSQYDVHHVPLTGQEDMLLETMQLLRDAGFSWKNDWFQEGIFPQEAVTTFTMHE</sequence>
<reference evidence="1 2" key="1">
    <citation type="submission" date="2024-02" db="EMBL/GenBank/DDBJ databases">
        <title>A draft genome for the cacao thread blight pathogen Marasmius crinis-equi.</title>
        <authorList>
            <person name="Cohen S.P."/>
            <person name="Baruah I.K."/>
            <person name="Amoako-Attah I."/>
            <person name="Bukari Y."/>
            <person name="Meinhardt L.W."/>
            <person name="Bailey B.A."/>
        </authorList>
    </citation>
    <scope>NUCLEOTIDE SEQUENCE [LARGE SCALE GENOMIC DNA]</scope>
    <source>
        <strain evidence="1 2">GH-76</strain>
    </source>
</reference>